<dbReference type="InterPro" id="IPR017643">
    <property type="entry name" value="Hydroxypyruvate_isomerase"/>
</dbReference>
<dbReference type="PIRSF" id="PIRSF006241">
    <property type="entry name" value="HyI"/>
    <property type="match status" value="1"/>
</dbReference>
<dbReference type="GO" id="GO:0046487">
    <property type="term" value="P:glyoxylate metabolic process"/>
    <property type="evidence" value="ECO:0007669"/>
    <property type="project" value="TreeGrafter"/>
</dbReference>
<dbReference type="AlphaFoldDB" id="A0A1I5LNV8"/>
<evidence type="ECO:0000256" key="1">
    <source>
        <dbReference type="ARBA" id="ARBA00023235"/>
    </source>
</evidence>
<dbReference type="SUPFAM" id="SSF51658">
    <property type="entry name" value="Xylose isomerase-like"/>
    <property type="match status" value="1"/>
</dbReference>
<dbReference type="EMBL" id="FOWR01000006">
    <property type="protein sequence ID" value="SFO98925.1"/>
    <property type="molecule type" value="Genomic_DNA"/>
</dbReference>
<dbReference type="RefSeq" id="WP_074925556.1">
    <property type="nucleotide sequence ID" value="NZ_FOWR01000006.1"/>
</dbReference>
<dbReference type="OrthoDB" id="9786584at2"/>
<protein>
    <submittedName>
        <fullName evidence="5">Hydroxypyruvate isomerase</fullName>
    </submittedName>
</protein>
<dbReference type="GO" id="GO:0008903">
    <property type="term" value="F:hydroxypyruvate isomerase activity"/>
    <property type="evidence" value="ECO:0007669"/>
    <property type="project" value="TreeGrafter"/>
</dbReference>
<keyword evidence="1 2" id="KW-0413">Isomerase</keyword>
<dbReference type="InterPro" id="IPR026040">
    <property type="entry name" value="HyI-like"/>
</dbReference>
<name>A0A1I5LNV8_9GAMM</name>
<evidence type="ECO:0000259" key="4">
    <source>
        <dbReference type="Pfam" id="PF01261"/>
    </source>
</evidence>
<dbReference type="PANTHER" id="PTHR43489:SF13">
    <property type="entry name" value="HYDROXYPYRUVATE ISOMERASE"/>
    <property type="match status" value="1"/>
</dbReference>
<evidence type="ECO:0000256" key="2">
    <source>
        <dbReference type="PIRNR" id="PIRNR006241"/>
    </source>
</evidence>
<gene>
    <name evidence="5" type="ORF">SAMN03084138_00998</name>
</gene>
<reference evidence="5 6" key="1">
    <citation type="submission" date="2016-10" db="EMBL/GenBank/DDBJ databases">
        <authorList>
            <person name="de Groot N.N."/>
        </authorList>
    </citation>
    <scope>NUCLEOTIDE SEQUENCE [LARGE SCALE GENOMIC DNA]</scope>
    <source>
        <strain evidence="5 6">DSM 15893</strain>
    </source>
</reference>
<keyword evidence="5" id="KW-0670">Pyruvate</keyword>
<dbReference type="InterPro" id="IPR013022">
    <property type="entry name" value="Xyl_isomerase-like_TIM-brl"/>
</dbReference>
<evidence type="ECO:0000313" key="5">
    <source>
        <dbReference type="EMBL" id="SFO98925.1"/>
    </source>
</evidence>
<evidence type="ECO:0000256" key="3">
    <source>
        <dbReference type="PIRSR" id="PIRSR006241-50"/>
    </source>
</evidence>
<evidence type="ECO:0000313" key="6">
    <source>
        <dbReference type="Proteomes" id="UP000182692"/>
    </source>
</evidence>
<dbReference type="PANTHER" id="PTHR43489">
    <property type="entry name" value="ISOMERASE"/>
    <property type="match status" value="1"/>
</dbReference>
<accession>A0A1I5LNV8</accession>
<sequence>MPKLTANLSMLFTELPFMARFSAAAQAGFRGVEYLFPYEENALDIASELEKHQLQQVLFNLPAGDWGKGDRGIAVDPARVEEFRQGIPVAIAYAKVLGCHQLNCLAGIVPSGVTHEAAEATFIANLQFAADALEAEGITLLIEAINTRDIPGFFLTTTTQAQHIRKAVGSPNLFIQYDIYHMQIMEGDIARTMQENVKDIRHIQLADNPGRHEPGTGEINYHYLFTCIDDMEYDGWVGCEYKPKRSTQVGLTWLNDYDVNKEQ</sequence>
<comment type="similarity">
    <text evidence="2">Belongs to the hyi family.</text>
</comment>
<proteinExistence type="inferred from homology"/>
<dbReference type="Pfam" id="PF01261">
    <property type="entry name" value="AP_endonuc_2"/>
    <property type="match status" value="1"/>
</dbReference>
<dbReference type="InterPro" id="IPR036237">
    <property type="entry name" value="Xyl_isomerase-like_sf"/>
</dbReference>
<dbReference type="Gene3D" id="3.20.20.150">
    <property type="entry name" value="Divalent-metal-dependent TIM barrel enzymes"/>
    <property type="match status" value="1"/>
</dbReference>
<feature type="active site" description="Proton donor/acceptor" evidence="3">
    <location>
        <position position="240"/>
    </location>
</feature>
<dbReference type="NCBIfam" id="NF043033">
    <property type="entry name" value="OxoTetrIsom"/>
    <property type="match status" value="1"/>
</dbReference>
<dbReference type="FunFam" id="3.20.20.150:FF:000007">
    <property type="entry name" value="Hydroxypyruvate isomerase"/>
    <property type="match status" value="1"/>
</dbReference>
<dbReference type="InterPro" id="IPR050417">
    <property type="entry name" value="Sugar_Epim/Isomerase"/>
</dbReference>
<dbReference type="GeneID" id="35872331"/>
<dbReference type="Proteomes" id="UP000182692">
    <property type="component" value="Unassembled WGS sequence"/>
</dbReference>
<dbReference type="NCBIfam" id="TIGR03234">
    <property type="entry name" value="OH-pyruv-isom"/>
    <property type="match status" value="1"/>
</dbReference>
<feature type="active site" description="Proton donor/acceptor" evidence="3">
    <location>
        <position position="143"/>
    </location>
</feature>
<dbReference type="STRING" id="1121869.SAMN03084138_00998"/>
<feature type="domain" description="Xylose isomerase-like TIM barrel" evidence="4">
    <location>
        <begin position="21"/>
        <end position="256"/>
    </location>
</feature>
<dbReference type="InterPro" id="IPR053398">
    <property type="entry name" value="HPT_OtnI_isomerases"/>
</dbReference>
<organism evidence="5 6">
    <name type="scientific">Enterovibrio norvegicus DSM 15893</name>
    <dbReference type="NCBI Taxonomy" id="1121869"/>
    <lineage>
        <taxon>Bacteria</taxon>
        <taxon>Pseudomonadati</taxon>
        <taxon>Pseudomonadota</taxon>
        <taxon>Gammaproteobacteria</taxon>
        <taxon>Vibrionales</taxon>
        <taxon>Vibrionaceae</taxon>
        <taxon>Enterovibrio</taxon>
    </lineage>
</organism>